<dbReference type="Proteomes" id="UP001054837">
    <property type="component" value="Unassembled WGS sequence"/>
</dbReference>
<gene>
    <name evidence="1" type="ORF">CDAR_51011</name>
</gene>
<dbReference type="EMBL" id="BPLQ01010742">
    <property type="protein sequence ID" value="GIY53156.1"/>
    <property type="molecule type" value="Genomic_DNA"/>
</dbReference>
<name>A0AAV4U5W1_9ARAC</name>
<sequence>MHFIVLCRWIPGYEEKGSCRKNLRRISESGVKKLQSPRVSNLNSIHLNLGKEGWVCLVTVVVTGMVQQVTRLRVALHFVLFLVKNAHQI</sequence>
<comment type="caution">
    <text evidence="1">The sequence shown here is derived from an EMBL/GenBank/DDBJ whole genome shotgun (WGS) entry which is preliminary data.</text>
</comment>
<evidence type="ECO:0000313" key="2">
    <source>
        <dbReference type="Proteomes" id="UP001054837"/>
    </source>
</evidence>
<keyword evidence="2" id="KW-1185">Reference proteome</keyword>
<accession>A0AAV4U5W1</accession>
<protein>
    <submittedName>
        <fullName evidence="1">Uncharacterized protein</fullName>
    </submittedName>
</protein>
<evidence type="ECO:0000313" key="1">
    <source>
        <dbReference type="EMBL" id="GIY53156.1"/>
    </source>
</evidence>
<reference evidence="1 2" key="1">
    <citation type="submission" date="2021-06" db="EMBL/GenBank/DDBJ databases">
        <title>Caerostris darwini draft genome.</title>
        <authorList>
            <person name="Kono N."/>
            <person name="Arakawa K."/>
        </authorList>
    </citation>
    <scope>NUCLEOTIDE SEQUENCE [LARGE SCALE GENOMIC DNA]</scope>
</reference>
<dbReference type="AlphaFoldDB" id="A0AAV4U5W1"/>
<organism evidence="1 2">
    <name type="scientific">Caerostris darwini</name>
    <dbReference type="NCBI Taxonomy" id="1538125"/>
    <lineage>
        <taxon>Eukaryota</taxon>
        <taxon>Metazoa</taxon>
        <taxon>Ecdysozoa</taxon>
        <taxon>Arthropoda</taxon>
        <taxon>Chelicerata</taxon>
        <taxon>Arachnida</taxon>
        <taxon>Araneae</taxon>
        <taxon>Araneomorphae</taxon>
        <taxon>Entelegynae</taxon>
        <taxon>Araneoidea</taxon>
        <taxon>Araneidae</taxon>
        <taxon>Caerostris</taxon>
    </lineage>
</organism>
<proteinExistence type="predicted"/>